<dbReference type="PANTHER" id="PTHR42956:SF1">
    <property type="entry name" value="NITROGENASE IRON-MOLYBDENUM COFACTOR BIOSYNTHESIS PROTEIN NIFE"/>
    <property type="match status" value="1"/>
</dbReference>
<evidence type="ECO:0000259" key="1">
    <source>
        <dbReference type="Pfam" id="PF00148"/>
    </source>
</evidence>
<reference evidence="2 3" key="1">
    <citation type="journal article" date="2021" name="ISME Commun">
        <title>Automated analysis of genomic sequences facilitates high-throughput and comprehensive description of bacteria.</title>
        <authorList>
            <person name="Hitch T.C.A."/>
        </authorList>
    </citation>
    <scope>NUCLEOTIDE SEQUENCE [LARGE SCALE GENOMIC DNA]</scope>
    <source>
        <strain evidence="2 3">Sanger_03</strain>
    </source>
</reference>
<dbReference type="PANTHER" id="PTHR42956">
    <property type="entry name" value="NITROGENASE IRON-MOLYBDENUM COFACTOR BIOSYNTHESIS PROTEIN NIFE"/>
    <property type="match status" value="1"/>
</dbReference>
<dbReference type="Proteomes" id="UP001652431">
    <property type="component" value="Unassembled WGS sequence"/>
</dbReference>
<proteinExistence type="predicted"/>
<keyword evidence="3" id="KW-1185">Reference proteome</keyword>
<evidence type="ECO:0000313" key="2">
    <source>
        <dbReference type="EMBL" id="MCU6686712.1"/>
    </source>
</evidence>
<sequence length="491" mass="55120">MSINLESSNVATRENRIGSITGYIGSLSDLASQSECGTLKGCLRCFSQSSTCLSSCALGQLSAIRDVAIIHHGPAGCSVASAGAYYLDKVMAKKRGVTNDTVYVGTDMNEKDTIFGSTESLRKIILEVNKRYSPKAIFVTSSCATGIIGEDIDSVVDEVKDEIDVPIVAVHCEGFKSRIWATGFDIADHAVLSSIVQPPKEKRNTINFKNFYESARPEIMEMFRKFDLEPVFLYCNSTVEELSHISESLATTCICGTLGNYLGNALEEKYGVPYVRSINQCGIVGFETWLREIGKVTDRSEKIEKYIEEQRAIYLPQIEEIKKELKGLRAVIGMGPGYTFEVSRVLNELGIEVVWALAWHYDKKYENGDVPPSMKYLLDNNIDFEASVADQQNFEVMNILHKYQPDLYLSRHPGSTVWAIKNGTPAVYVADEYMLFGYKHTLEFARTILDATRNRSFEQNLAKRVKLPYTDWWYEQNVGAFLEEAKPRKEA</sequence>
<feature type="domain" description="Nitrogenase/oxidoreductase component 1" evidence="1">
    <location>
        <begin position="55"/>
        <end position="451"/>
    </location>
</feature>
<name>A0ABT2RMS7_9FIRM</name>
<accession>A0ABT2RMS7</accession>
<dbReference type="SUPFAM" id="SSF53807">
    <property type="entry name" value="Helical backbone' metal receptor"/>
    <property type="match status" value="1"/>
</dbReference>
<organism evidence="2 3">
    <name type="scientific">Dorea acetigenes</name>
    <dbReference type="NCBI Taxonomy" id="2981787"/>
    <lineage>
        <taxon>Bacteria</taxon>
        <taxon>Bacillati</taxon>
        <taxon>Bacillota</taxon>
        <taxon>Clostridia</taxon>
        <taxon>Lachnospirales</taxon>
        <taxon>Lachnospiraceae</taxon>
        <taxon>Dorea</taxon>
    </lineage>
</organism>
<dbReference type="EMBL" id="JAOQJU010000009">
    <property type="protein sequence ID" value="MCU6686712.1"/>
    <property type="molecule type" value="Genomic_DNA"/>
</dbReference>
<dbReference type="RefSeq" id="WP_158369962.1">
    <property type="nucleotide sequence ID" value="NZ_JAOQJU010000009.1"/>
</dbReference>
<protein>
    <submittedName>
        <fullName evidence="2">Nitrogenase</fullName>
    </submittedName>
</protein>
<dbReference type="Pfam" id="PF00148">
    <property type="entry name" value="Oxidored_nitro"/>
    <property type="match status" value="1"/>
</dbReference>
<dbReference type="Gene3D" id="3.40.50.1980">
    <property type="entry name" value="Nitrogenase molybdenum iron protein domain"/>
    <property type="match status" value="3"/>
</dbReference>
<comment type="caution">
    <text evidence="2">The sequence shown here is derived from an EMBL/GenBank/DDBJ whole genome shotgun (WGS) entry which is preliminary data.</text>
</comment>
<gene>
    <name evidence="2" type="ORF">OCV99_09155</name>
</gene>
<evidence type="ECO:0000313" key="3">
    <source>
        <dbReference type="Proteomes" id="UP001652431"/>
    </source>
</evidence>
<dbReference type="InterPro" id="IPR049939">
    <property type="entry name" value="NifE-like"/>
</dbReference>
<dbReference type="InterPro" id="IPR000510">
    <property type="entry name" value="Nase/OxRdtase_comp1"/>
</dbReference>